<name>A0A4S4NAJ7_9APHY</name>
<dbReference type="Gene3D" id="3.90.70.130">
    <property type="match status" value="1"/>
</dbReference>
<feature type="compositionally biased region" description="Polar residues" evidence="2">
    <location>
        <begin position="379"/>
        <end position="394"/>
    </location>
</feature>
<organism evidence="4 5">
    <name type="scientific">Antrodiella citrinella</name>
    <dbReference type="NCBI Taxonomy" id="2447956"/>
    <lineage>
        <taxon>Eukaryota</taxon>
        <taxon>Fungi</taxon>
        <taxon>Dikarya</taxon>
        <taxon>Basidiomycota</taxon>
        <taxon>Agaricomycotina</taxon>
        <taxon>Agaricomycetes</taxon>
        <taxon>Polyporales</taxon>
        <taxon>Steccherinaceae</taxon>
        <taxon>Antrodiella</taxon>
    </lineage>
</organism>
<accession>A0A4S4NAJ7</accession>
<evidence type="ECO:0000313" key="4">
    <source>
        <dbReference type="EMBL" id="THH32960.1"/>
    </source>
</evidence>
<sequence length="452" mass="50703">MASRFRDSTVDDDVEFLYEVSPEPLVCQMCSRNLDKDTPEERNAHYQAHFKDEPRGSSSSCPPKNSKPSFKAKTFDKAWSLFPARKRDNEDLFWYTSQAGPPPSNHTPAGLIPILRVQLGKSRNTQRAWLCSDVAVHTAIEWMDRGWGCGYRNFSMTCSALMAQTEQPLYFPLIEHPVPPGVRNLQLWIEDAWSKGFDQEGAQQLKRKLYDTNKWIGTAELWVAFASRGIPSHLVDFSIGDKQDVDLLLSWIEEYFSQDAPKQSQNALEALKGASPVTVTTKMPLVLQHPGHSRTIVGFERCENGSINLLEFDPSKKIPPNIREAALAKSRASSSNGHSPLKRRASDLPNVAAKRMRSGTRQDAILIDSDDDENAPAVGSSSTSAAPANGSSNPEPVLNTADVLKFFRLPAKSLNRHKKYQILYFPLSDPLTDQERLKRRVVMSFKVERNTS</sequence>
<evidence type="ECO:0000256" key="1">
    <source>
        <dbReference type="ARBA" id="ARBA00022801"/>
    </source>
</evidence>
<feature type="region of interest" description="Disordered" evidence="2">
    <location>
        <begin position="36"/>
        <end position="69"/>
    </location>
</feature>
<feature type="compositionally biased region" description="Low complexity" evidence="2">
    <location>
        <begin position="57"/>
        <end position="69"/>
    </location>
</feature>
<dbReference type="OrthoDB" id="288987at2759"/>
<dbReference type="AlphaFoldDB" id="A0A4S4NAJ7"/>
<evidence type="ECO:0000259" key="3">
    <source>
        <dbReference type="Pfam" id="PF07910"/>
    </source>
</evidence>
<feature type="compositionally biased region" description="Basic and acidic residues" evidence="2">
    <location>
        <begin position="36"/>
        <end position="55"/>
    </location>
</feature>
<dbReference type="GO" id="GO:0016787">
    <property type="term" value="F:hydrolase activity"/>
    <property type="evidence" value="ECO:0007669"/>
    <property type="project" value="UniProtKB-KW"/>
</dbReference>
<evidence type="ECO:0000256" key="2">
    <source>
        <dbReference type="SAM" id="MobiDB-lite"/>
    </source>
</evidence>
<proteinExistence type="predicted"/>
<feature type="domain" description="UFSP1/2/DUB catalytic" evidence="3">
    <location>
        <begin position="128"/>
        <end position="338"/>
    </location>
</feature>
<reference evidence="4 5" key="1">
    <citation type="submission" date="2019-02" db="EMBL/GenBank/DDBJ databases">
        <title>Genome sequencing of the rare red list fungi Antrodiella citrinella (Flaviporus citrinellus).</title>
        <authorList>
            <person name="Buettner E."/>
            <person name="Kellner H."/>
        </authorList>
    </citation>
    <scope>NUCLEOTIDE SEQUENCE [LARGE SCALE GENOMIC DNA]</scope>
    <source>
        <strain evidence="4 5">DSM 108506</strain>
    </source>
</reference>
<keyword evidence="1" id="KW-0378">Hydrolase</keyword>
<dbReference type="Proteomes" id="UP000308730">
    <property type="component" value="Unassembled WGS sequence"/>
</dbReference>
<dbReference type="Pfam" id="PF07910">
    <property type="entry name" value="Peptidase_C78"/>
    <property type="match status" value="1"/>
</dbReference>
<protein>
    <recommendedName>
        <fullName evidence="3">UFSP1/2/DUB catalytic domain-containing protein</fullName>
    </recommendedName>
</protein>
<comment type="caution">
    <text evidence="4">The sequence shown here is derived from an EMBL/GenBank/DDBJ whole genome shotgun (WGS) entry which is preliminary data.</text>
</comment>
<dbReference type="EMBL" id="SGPM01000012">
    <property type="protein sequence ID" value="THH32960.1"/>
    <property type="molecule type" value="Genomic_DNA"/>
</dbReference>
<evidence type="ECO:0000313" key="5">
    <source>
        <dbReference type="Proteomes" id="UP000308730"/>
    </source>
</evidence>
<feature type="region of interest" description="Disordered" evidence="2">
    <location>
        <begin position="326"/>
        <end position="395"/>
    </location>
</feature>
<keyword evidence="5" id="KW-1185">Reference proteome</keyword>
<dbReference type="InterPro" id="IPR012462">
    <property type="entry name" value="UFSP1/2_DUB_cat"/>
</dbReference>
<gene>
    <name evidence="4" type="ORF">EUX98_g1181</name>
</gene>